<keyword evidence="2" id="KW-1185">Reference proteome</keyword>
<protein>
    <submittedName>
        <fullName evidence="1">Uncharacterized protein</fullName>
    </submittedName>
</protein>
<name>A0ABD3PBP8_9STRA</name>
<reference evidence="1 2" key="1">
    <citation type="journal article" date="2020" name="G3 (Bethesda)">
        <title>Improved Reference Genome for Cyclotella cryptica CCMP332, a Model for Cell Wall Morphogenesis, Salinity Adaptation, and Lipid Production in Diatoms (Bacillariophyta).</title>
        <authorList>
            <person name="Roberts W.R."/>
            <person name="Downey K.M."/>
            <person name="Ruck E.C."/>
            <person name="Traller J.C."/>
            <person name="Alverson A.J."/>
        </authorList>
    </citation>
    <scope>NUCLEOTIDE SEQUENCE [LARGE SCALE GENOMIC DNA]</scope>
    <source>
        <strain evidence="1 2">CCMP332</strain>
    </source>
</reference>
<dbReference type="Proteomes" id="UP001516023">
    <property type="component" value="Unassembled WGS sequence"/>
</dbReference>
<dbReference type="EMBL" id="JABMIG020000216">
    <property type="protein sequence ID" value="KAL3785382.1"/>
    <property type="molecule type" value="Genomic_DNA"/>
</dbReference>
<sequence>MLYITEIDGNNWSRRFSRLLCTWLSLSPNVHYLPATLDNVTDVARYVVDEEHETEMEISSKQQIHGAREN</sequence>
<evidence type="ECO:0000313" key="1">
    <source>
        <dbReference type="EMBL" id="KAL3785382.1"/>
    </source>
</evidence>
<accession>A0ABD3PBP8</accession>
<organism evidence="1 2">
    <name type="scientific">Cyclotella cryptica</name>
    <dbReference type="NCBI Taxonomy" id="29204"/>
    <lineage>
        <taxon>Eukaryota</taxon>
        <taxon>Sar</taxon>
        <taxon>Stramenopiles</taxon>
        <taxon>Ochrophyta</taxon>
        <taxon>Bacillariophyta</taxon>
        <taxon>Coscinodiscophyceae</taxon>
        <taxon>Thalassiosirophycidae</taxon>
        <taxon>Stephanodiscales</taxon>
        <taxon>Stephanodiscaceae</taxon>
        <taxon>Cyclotella</taxon>
    </lineage>
</organism>
<evidence type="ECO:0000313" key="2">
    <source>
        <dbReference type="Proteomes" id="UP001516023"/>
    </source>
</evidence>
<gene>
    <name evidence="1" type="ORF">HJC23_011065</name>
</gene>
<proteinExistence type="predicted"/>
<dbReference type="AlphaFoldDB" id="A0ABD3PBP8"/>
<comment type="caution">
    <text evidence="1">The sequence shown here is derived from an EMBL/GenBank/DDBJ whole genome shotgun (WGS) entry which is preliminary data.</text>
</comment>